<dbReference type="InParanoid" id="A0A1Y1YP96"/>
<evidence type="ECO:0000313" key="4">
    <source>
        <dbReference type="Proteomes" id="UP000193498"/>
    </source>
</evidence>
<feature type="compositionally biased region" description="Polar residues" evidence="1">
    <location>
        <begin position="246"/>
        <end position="271"/>
    </location>
</feature>
<feature type="compositionally biased region" description="Low complexity" evidence="1">
    <location>
        <begin position="236"/>
        <end position="245"/>
    </location>
</feature>
<keyword evidence="4" id="KW-1185">Reference proteome</keyword>
<name>A0A1Y1YP96_9FUNG</name>
<dbReference type="AlphaFoldDB" id="A0A1Y1YP96"/>
<feature type="region of interest" description="Disordered" evidence="1">
    <location>
        <begin position="504"/>
        <end position="541"/>
    </location>
</feature>
<feature type="region of interest" description="Disordered" evidence="1">
    <location>
        <begin position="232"/>
        <end position="319"/>
    </location>
</feature>
<dbReference type="Proteomes" id="UP000193498">
    <property type="component" value="Unassembled WGS sequence"/>
</dbReference>
<dbReference type="EMBL" id="MCFE01000094">
    <property type="protein sequence ID" value="ORX99653.1"/>
    <property type="molecule type" value="Genomic_DNA"/>
</dbReference>
<gene>
    <name evidence="3" type="ORF">K493DRAFT_299273</name>
</gene>
<feature type="compositionally biased region" description="Polar residues" evidence="1">
    <location>
        <begin position="279"/>
        <end position="288"/>
    </location>
</feature>
<comment type="caution">
    <text evidence="3">The sequence shown here is derived from an EMBL/GenBank/DDBJ whole genome shotgun (WGS) entry which is preliminary data.</text>
</comment>
<organism evidence="3 4">
    <name type="scientific">Basidiobolus meristosporus CBS 931.73</name>
    <dbReference type="NCBI Taxonomy" id="1314790"/>
    <lineage>
        <taxon>Eukaryota</taxon>
        <taxon>Fungi</taxon>
        <taxon>Fungi incertae sedis</taxon>
        <taxon>Zoopagomycota</taxon>
        <taxon>Entomophthoromycotina</taxon>
        <taxon>Basidiobolomycetes</taxon>
        <taxon>Basidiobolales</taxon>
        <taxon>Basidiobolaceae</taxon>
        <taxon>Basidiobolus</taxon>
    </lineage>
</organism>
<dbReference type="STRING" id="1314790.A0A1Y1YP96"/>
<dbReference type="GO" id="GO:0005634">
    <property type="term" value="C:nucleus"/>
    <property type="evidence" value="ECO:0007669"/>
    <property type="project" value="TreeGrafter"/>
</dbReference>
<dbReference type="PANTHER" id="PTHR39463:SF1">
    <property type="entry name" value="MEDUSA"/>
    <property type="match status" value="1"/>
</dbReference>
<accession>A0A1Y1YP96</accession>
<dbReference type="PANTHER" id="PTHR39463">
    <property type="entry name" value="MEDUSA"/>
    <property type="match status" value="1"/>
</dbReference>
<evidence type="ECO:0000259" key="2">
    <source>
        <dbReference type="Pfam" id="PF23305"/>
    </source>
</evidence>
<dbReference type="Pfam" id="PF23305">
    <property type="entry name" value="DUF7082"/>
    <property type="match status" value="1"/>
</dbReference>
<dbReference type="InterPro" id="IPR055509">
    <property type="entry name" value="DUF7082"/>
</dbReference>
<proteinExistence type="predicted"/>
<feature type="compositionally biased region" description="Polar residues" evidence="1">
    <location>
        <begin position="526"/>
        <end position="539"/>
    </location>
</feature>
<evidence type="ECO:0000313" key="3">
    <source>
        <dbReference type="EMBL" id="ORX99653.1"/>
    </source>
</evidence>
<feature type="compositionally biased region" description="Pro residues" evidence="1">
    <location>
        <begin position="290"/>
        <end position="299"/>
    </location>
</feature>
<sequence length="692" mass="77104">MLSQNGAETSHSDPLQLRNIPRPRVLQYYPRGGMEGMPFTVVLQFCPKEQLKLGFGTHVVNTKQWNAHGYTTLTASIPEFAETKWFTPKVPVCILAVEQGIVLDSWYFGEYKYNNDELLNPNASMNDNFSTGGMYLNEPSQMNNTLQSSIDSFQNSIESMVTNGFQNSMTSMMTNVAPNNITESIQTTMSNTKSRESELTPLSEEQEFKFTFGTEGMCIKNPNLNLAQANGFQSDLSESNNESSLFTPQSSQRDLESYTQETGGNNVSSVDITPPLTPVTAQASQTCPKSPLPQNPQPSPKNGTAAAPAPNDSSTTPLNKATLKFSNEFEEMTKNWTEEETEIKRRLVQFWRKHENNVIHCDFQGVSPSERAPNSIVVSCIYWEAKDDYFITSVDCIYLLESLIAVRFTVEEKNRIRRNLEGFRPLTVSKCKSESADFFKLIMSFPNPKPRNIEKDVKVFPWKILPLALKKIIGKYTSNCNNSTNVNVDAFHNTFAPNYAAEAKGSIGNQSPSPGPESTPALQKPEVTTTDSPSVSPDLSQGLYVSQAPLNDQPTGPQRRQHSFLQRHSLVGPYSVPSSYSHESPGNMEQTHNHMTTQIPLQSSIDPSVAMVTFNDDEVKEEPSFEDVLNESFNTEVSYPMPSYQESTWMFAGNGAINIPHTTSFNGNSGVNMNNGFASLYHPSFMMSNSRI</sequence>
<dbReference type="OrthoDB" id="1751210at2759"/>
<feature type="domain" description="DUF7082" evidence="2">
    <location>
        <begin position="320"/>
        <end position="473"/>
    </location>
</feature>
<evidence type="ECO:0000256" key="1">
    <source>
        <dbReference type="SAM" id="MobiDB-lite"/>
    </source>
</evidence>
<reference evidence="3 4" key="1">
    <citation type="submission" date="2016-07" db="EMBL/GenBank/DDBJ databases">
        <title>Pervasive Adenine N6-methylation of Active Genes in Fungi.</title>
        <authorList>
            <consortium name="DOE Joint Genome Institute"/>
            <person name="Mondo S.J."/>
            <person name="Dannebaum R.O."/>
            <person name="Kuo R.C."/>
            <person name="Labutti K."/>
            <person name="Haridas S."/>
            <person name="Kuo A."/>
            <person name="Salamov A."/>
            <person name="Ahrendt S.R."/>
            <person name="Lipzen A."/>
            <person name="Sullivan W."/>
            <person name="Andreopoulos W.B."/>
            <person name="Clum A."/>
            <person name="Lindquist E."/>
            <person name="Daum C."/>
            <person name="Ramamoorthy G.K."/>
            <person name="Gryganskyi A."/>
            <person name="Culley D."/>
            <person name="Magnuson J.K."/>
            <person name="James T.Y."/>
            <person name="O'Malley M.A."/>
            <person name="Stajich J.E."/>
            <person name="Spatafora J.W."/>
            <person name="Visel A."/>
            <person name="Grigoriev I.V."/>
        </authorList>
    </citation>
    <scope>NUCLEOTIDE SEQUENCE [LARGE SCALE GENOMIC DNA]</scope>
    <source>
        <strain evidence="3 4">CBS 931.73</strain>
    </source>
</reference>
<protein>
    <recommendedName>
        <fullName evidence="2">DUF7082 domain-containing protein</fullName>
    </recommendedName>
</protein>